<keyword evidence="3" id="KW-1185">Reference proteome</keyword>
<feature type="transmembrane region" description="Helical" evidence="1">
    <location>
        <begin position="12"/>
        <end position="35"/>
    </location>
</feature>
<keyword evidence="1" id="KW-0472">Membrane</keyword>
<evidence type="ECO:0000256" key="1">
    <source>
        <dbReference type="SAM" id="Phobius"/>
    </source>
</evidence>
<dbReference type="EMBL" id="JAMSCK010000003">
    <property type="protein sequence ID" value="MCM8569891.1"/>
    <property type="molecule type" value="Genomic_DNA"/>
</dbReference>
<evidence type="ECO:0000313" key="3">
    <source>
        <dbReference type="Proteomes" id="UP001155077"/>
    </source>
</evidence>
<protein>
    <submittedName>
        <fullName evidence="2">Uncharacterized protein</fullName>
    </submittedName>
</protein>
<feature type="transmembrane region" description="Helical" evidence="1">
    <location>
        <begin position="65"/>
        <end position="83"/>
    </location>
</feature>
<comment type="caution">
    <text evidence="2">The sequence shown here is derived from an EMBL/GenBank/DDBJ whole genome shotgun (WGS) entry which is preliminary data.</text>
</comment>
<accession>A0ABT0Z2C1</accession>
<evidence type="ECO:0000313" key="2">
    <source>
        <dbReference type="EMBL" id="MCM8569891.1"/>
    </source>
</evidence>
<gene>
    <name evidence="2" type="ORF">NE848_10905</name>
</gene>
<dbReference type="RefSeq" id="WP_252113413.1">
    <property type="nucleotide sequence ID" value="NZ_JAMSCK010000003.1"/>
</dbReference>
<feature type="transmembrane region" description="Helical" evidence="1">
    <location>
        <begin position="89"/>
        <end position="108"/>
    </location>
</feature>
<keyword evidence="1" id="KW-1133">Transmembrane helix</keyword>
<dbReference type="Proteomes" id="UP001155077">
    <property type="component" value="Unassembled WGS sequence"/>
</dbReference>
<keyword evidence="1" id="KW-0812">Transmembrane</keyword>
<name>A0ABT0Z2C1_9FLAO</name>
<sequence>MRSRIENYSLTLKIITSMAMVGYIILLMVESAALYTESSELTGYFLFSLFLVGYILLWKHKVISGMVFLIWYSIQWYMVFLVWEKGMMTLLLGLPIAALGLLILLNGIKKKPNKSSPSI</sequence>
<reference evidence="2" key="1">
    <citation type="submission" date="2022-06" db="EMBL/GenBank/DDBJ databases">
        <title>Gramella sediminis sp. nov., isolated from deep-sea sediment of the Indian Ocean.</title>
        <authorList>
            <person name="Yang L."/>
        </authorList>
    </citation>
    <scope>NUCLEOTIDE SEQUENCE</scope>
    <source>
        <strain evidence="2">HMD3159</strain>
    </source>
</reference>
<organism evidence="2 3">
    <name type="scientific">Gramella jeungdoensis</name>
    <dbReference type="NCBI Taxonomy" id="708091"/>
    <lineage>
        <taxon>Bacteria</taxon>
        <taxon>Pseudomonadati</taxon>
        <taxon>Bacteroidota</taxon>
        <taxon>Flavobacteriia</taxon>
        <taxon>Flavobacteriales</taxon>
        <taxon>Flavobacteriaceae</taxon>
        <taxon>Christiangramia</taxon>
    </lineage>
</organism>
<feature type="transmembrane region" description="Helical" evidence="1">
    <location>
        <begin position="41"/>
        <end position="58"/>
    </location>
</feature>
<proteinExistence type="predicted"/>